<proteinExistence type="inferred from homology"/>
<dbReference type="Proteomes" id="UP000076481">
    <property type="component" value="Unassembled WGS sequence"/>
</dbReference>
<dbReference type="InterPro" id="IPR050646">
    <property type="entry name" value="Cas1"/>
</dbReference>
<keyword evidence="1 10" id="KW-0540">Nuclease</keyword>
<evidence type="ECO:0000256" key="10">
    <source>
        <dbReference type="HAMAP-Rule" id="MF_01470"/>
    </source>
</evidence>
<protein>
    <recommendedName>
        <fullName evidence="10">CRISPR-associated endonuclease Cas1</fullName>
        <ecNumber evidence="10">3.1.-.-</ecNumber>
    </recommendedName>
</protein>
<organism evidence="11 12">
    <name type="scientific">Pelodictyon luteolum</name>
    <dbReference type="NCBI Taxonomy" id="1100"/>
    <lineage>
        <taxon>Bacteria</taxon>
        <taxon>Pseudomonadati</taxon>
        <taxon>Chlorobiota</taxon>
        <taxon>Chlorobiia</taxon>
        <taxon>Chlorobiales</taxon>
        <taxon>Chlorobiaceae</taxon>
        <taxon>Chlorobium/Pelodictyon group</taxon>
        <taxon>Pelodictyon</taxon>
    </lineage>
</organism>
<evidence type="ECO:0000313" key="12">
    <source>
        <dbReference type="Proteomes" id="UP000076481"/>
    </source>
</evidence>
<dbReference type="Pfam" id="PF01867">
    <property type="entry name" value="Cas_Cas1"/>
    <property type="match status" value="1"/>
</dbReference>
<evidence type="ECO:0000256" key="7">
    <source>
        <dbReference type="ARBA" id="ARBA00023125"/>
    </source>
</evidence>
<dbReference type="Gene3D" id="1.20.120.920">
    <property type="entry name" value="CRISPR-associated endonuclease Cas1, C-terminal domain"/>
    <property type="match status" value="1"/>
</dbReference>
<evidence type="ECO:0000256" key="2">
    <source>
        <dbReference type="ARBA" id="ARBA00022723"/>
    </source>
</evidence>
<dbReference type="GO" id="GO:0046872">
    <property type="term" value="F:metal ion binding"/>
    <property type="evidence" value="ECO:0007669"/>
    <property type="project" value="UniProtKB-UniRule"/>
</dbReference>
<dbReference type="AlphaFoldDB" id="A0A165M4W2"/>
<evidence type="ECO:0000256" key="9">
    <source>
        <dbReference type="ARBA" id="ARBA00038592"/>
    </source>
</evidence>
<dbReference type="GO" id="GO:0003677">
    <property type="term" value="F:DNA binding"/>
    <property type="evidence" value="ECO:0007669"/>
    <property type="project" value="UniProtKB-KW"/>
</dbReference>
<keyword evidence="6 10" id="KW-0051">Antiviral defense</keyword>
<name>A0A165M4W2_PELLU</name>
<dbReference type="InterPro" id="IPR002729">
    <property type="entry name" value="CRISPR-assoc_Cas1"/>
</dbReference>
<feature type="binding site" evidence="10">
    <location>
        <position position="166"/>
    </location>
    <ligand>
        <name>Mn(2+)</name>
        <dbReference type="ChEBI" id="CHEBI:29035"/>
    </ligand>
</feature>
<keyword evidence="2 10" id="KW-0479">Metal-binding</keyword>
<dbReference type="EMBL" id="LVWG01000018">
    <property type="protein sequence ID" value="KZK74815.1"/>
    <property type="molecule type" value="Genomic_DNA"/>
</dbReference>
<gene>
    <name evidence="10" type="primary">cas1</name>
    <name evidence="11" type="ORF">A3K90_06265</name>
</gene>
<dbReference type="GO" id="GO:0004520">
    <property type="term" value="F:DNA endonuclease activity"/>
    <property type="evidence" value="ECO:0007669"/>
    <property type="project" value="InterPro"/>
</dbReference>
<dbReference type="InterPro" id="IPR019856">
    <property type="entry name" value="CRISPR-assoc_Cas1_DVULG"/>
</dbReference>
<dbReference type="InterPro" id="IPR042206">
    <property type="entry name" value="CRISPR-assoc_Cas1_C"/>
</dbReference>
<dbReference type="PANTHER" id="PTHR34353">
    <property type="entry name" value="CRISPR-ASSOCIATED ENDONUCLEASE CAS1 1"/>
    <property type="match status" value="1"/>
</dbReference>
<dbReference type="GO" id="GO:0016787">
    <property type="term" value="F:hydrolase activity"/>
    <property type="evidence" value="ECO:0007669"/>
    <property type="project" value="UniProtKB-KW"/>
</dbReference>
<evidence type="ECO:0000256" key="6">
    <source>
        <dbReference type="ARBA" id="ARBA00023118"/>
    </source>
</evidence>
<keyword evidence="3 10" id="KW-0255">Endonuclease</keyword>
<dbReference type="Gene3D" id="3.100.10.20">
    <property type="entry name" value="CRISPR-associated endonuclease Cas1, N-terminal domain"/>
    <property type="match status" value="1"/>
</dbReference>
<dbReference type="GO" id="GO:0043571">
    <property type="term" value="P:maintenance of CRISPR repeat elements"/>
    <property type="evidence" value="ECO:0007669"/>
    <property type="project" value="UniProtKB-UniRule"/>
</dbReference>
<evidence type="ECO:0000256" key="3">
    <source>
        <dbReference type="ARBA" id="ARBA00022759"/>
    </source>
</evidence>
<accession>A0A165M4W2</accession>
<dbReference type="GO" id="GO:0051607">
    <property type="term" value="P:defense response to virus"/>
    <property type="evidence" value="ECO:0007669"/>
    <property type="project" value="UniProtKB-UniRule"/>
</dbReference>
<evidence type="ECO:0000256" key="1">
    <source>
        <dbReference type="ARBA" id="ARBA00022722"/>
    </source>
</evidence>
<evidence type="ECO:0000256" key="5">
    <source>
        <dbReference type="ARBA" id="ARBA00022842"/>
    </source>
</evidence>
<comment type="cofactor">
    <cofactor evidence="10">
        <name>Mg(2+)</name>
        <dbReference type="ChEBI" id="CHEBI:18420"/>
    </cofactor>
    <cofactor evidence="10">
        <name>Mn(2+)</name>
        <dbReference type="ChEBI" id="CHEBI:29035"/>
    </cofactor>
</comment>
<evidence type="ECO:0000256" key="4">
    <source>
        <dbReference type="ARBA" id="ARBA00022801"/>
    </source>
</evidence>
<dbReference type="NCBIfam" id="TIGR00287">
    <property type="entry name" value="cas1"/>
    <property type="match status" value="1"/>
</dbReference>
<keyword evidence="5 10" id="KW-0460">Magnesium</keyword>
<comment type="caution">
    <text evidence="11">The sequence shown here is derived from an EMBL/GenBank/DDBJ whole genome shotgun (WGS) entry which is preliminary data.</text>
</comment>
<feature type="binding site" evidence="10">
    <location>
        <position position="249"/>
    </location>
    <ligand>
        <name>Mn(2+)</name>
        <dbReference type="ChEBI" id="CHEBI:29035"/>
    </ligand>
</feature>
<comment type="function">
    <text evidence="10">CRISPR (clustered regularly interspaced short palindromic repeat), is an adaptive immune system that provides protection against mobile genetic elements (viruses, transposable elements and conjugative plasmids). CRISPR clusters contain spacers, sequences complementary to antecedent mobile elements, and target invading nucleic acids. CRISPR clusters are transcribed and processed into CRISPR RNA (crRNA). Acts as a dsDNA endonuclease. Involved in the integration of spacer DNA into the CRISPR cassette.</text>
</comment>
<dbReference type="InterPro" id="IPR042211">
    <property type="entry name" value="CRISPR-assoc_Cas1_N"/>
</dbReference>
<keyword evidence="8 10" id="KW-0464">Manganese</keyword>
<feature type="binding site" evidence="10">
    <location>
        <position position="234"/>
    </location>
    <ligand>
        <name>Mn(2+)</name>
        <dbReference type="ChEBI" id="CHEBI:29035"/>
    </ligand>
</feature>
<reference evidence="11 12" key="1">
    <citation type="submission" date="2016-03" db="EMBL/GenBank/DDBJ databases">
        <title>Speciation and ecological success in dimly lit waters: horizontal gene transfer in a green sulfur bacteria bloom unveiled by metagenomic assembly.</title>
        <authorList>
            <person name="Llorens-Mares T."/>
            <person name="Liu Z."/>
            <person name="Allen L.Z."/>
            <person name="Rusch D.B."/>
            <person name="Craig M.T."/>
            <person name="Dupont C.L."/>
            <person name="Bryant D.A."/>
            <person name="Casamayor E.O."/>
        </authorList>
    </citation>
    <scope>NUCLEOTIDE SEQUENCE [LARGE SCALE GENOMIC DNA]</scope>
    <source>
        <strain evidence="11">CIII</strain>
    </source>
</reference>
<keyword evidence="7 10" id="KW-0238">DNA-binding</keyword>
<dbReference type="CDD" id="cd09721">
    <property type="entry name" value="Cas1_I-C"/>
    <property type="match status" value="1"/>
</dbReference>
<sequence>MKKLLNTLFVSTQGAYLSKEGECAVIKIDKVEKVRLPLHMLDGIICFGQITCSPFLMGHCAANGVTVTFLTEYGKFLCQVQGPTKGNILLRRAQYRQADNYLQSAMLARSFVIGKIGNSRVTLARALRDHPDKIDCEKMHYAQQLLAGCIKKLGNETDQERIRGIEGEAARIYFEVFDQCITSSDPLFCFNGRNRRPPVDRVNCLLSFLYTLVTHDIRSALESCGLDPAAGFLHKDRPGRPSLALDMLEEFRSYIADRMALSLINRGQIHANDFTVSATGAVLMKDDARKTLLTAYQKRKQDEIEHPFIREKMAVGLIWHMQAMLLARYIRGDIDIYPPFVWR</sequence>
<dbReference type="PANTHER" id="PTHR34353:SF2">
    <property type="entry name" value="CRISPR-ASSOCIATED ENDONUCLEASE CAS1 1"/>
    <property type="match status" value="1"/>
</dbReference>
<dbReference type="NCBIfam" id="TIGR03640">
    <property type="entry name" value="cas1_DVULG"/>
    <property type="match status" value="1"/>
</dbReference>
<comment type="similarity">
    <text evidence="10">Belongs to the CRISPR-associated endonuclease Cas1 family.</text>
</comment>
<dbReference type="HAMAP" id="MF_01470">
    <property type="entry name" value="Cas1"/>
    <property type="match status" value="1"/>
</dbReference>
<evidence type="ECO:0000256" key="8">
    <source>
        <dbReference type="ARBA" id="ARBA00023211"/>
    </source>
</evidence>
<dbReference type="RefSeq" id="WP_303681115.1">
    <property type="nucleotide sequence ID" value="NZ_LVWG01000018.1"/>
</dbReference>
<keyword evidence="4 10" id="KW-0378">Hydrolase</keyword>
<dbReference type="EC" id="3.1.-.-" evidence="10"/>
<comment type="subunit">
    <text evidence="9 10">Homodimer, forms a heterotetramer with a Cas2 homodimer.</text>
</comment>
<evidence type="ECO:0000313" key="11">
    <source>
        <dbReference type="EMBL" id="KZK74815.1"/>
    </source>
</evidence>